<reference evidence="1 2" key="1">
    <citation type="submission" date="2011-03" db="EMBL/GenBank/DDBJ databases">
        <title>The complete genome of Archaeoglobus veneficus SNP6.</title>
        <authorList>
            <consortium name="US DOE Joint Genome Institute (JGI-PGF)"/>
            <person name="Lucas S."/>
            <person name="Copeland A."/>
            <person name="Lapidus A."/>
            <person name="Bruce D."/>
            <person name="Goodwin L."/>
            <person name="Pitluck S."/>
            <person name="Kyrpides N."/>
            <person name="Mavromatis K."/>
            <person name="Pagani I."/>
            <person name="Ivanova N."/>
            <person name="Mikhailova N."/>
            <person name="Lu M."/>
            <person name="Detter J.C."/>
            <person name="Tapia R."/>
            <person name="Han C."/>
            <person name="Land M."/>
            <person name="Hauser L."/>
            <person name="Markowitz V."/>
            <person name="Cheng J.-F."/>
            <person name="Hugenholtz P."/>
            <person name="Woyke T."/>
            <person name="Wu D."/>
            <person name="Spring S."/>
            <person name="Brambilla E."/>
            <person name="Klenk H.-P."/>
            <person name="Eisen J.A."/>
        </authorList>
    </citation>
    <scope>NUCLEOTIDE SEQUENCE [LARGE SCALE GENOMIC DNA]</scope>
    <source>
        <strain>SNP6</strain>
    </source>
</reference>
<gene>
    <name evidence="1" type="ordered locus">Arcve_1901</name>
</gene>
<dbReference type="OrthoDB" id="386512at2157"/>
<accession>F2KRG0</accession>
<dbReference type="KEGG" id="ave:Arcve_1901"/>
<dbReference type="RefSeq" id="WP_013684550.1">
    <property type="nucleotide sequence ID" value="NC_015320.1"/>
</dbReference>
<dbReference type="HOGENOM" id="CLU_722800_0_0_2"/>
<evidence type="ECO:0000313" key="1">
    <source>
        <dbReference type="EMBL" id="AEA47894.1"/>
    </source>
</evidence>
<dbReference type="Proteomes" id="UP000008136">
    <property type="component" value="Chromosome"/>
</dbReference>
<dbReference type="eggNOG" id="ENOG502N5BB">
    <property type="taxonomic scope" value="Archaea"/>
</dbReference>
<dbReference type="STRING" id="693661.Arcve_1901"/>
<dbReference type="EMBL" id="CP002588">
    <property type="protein sequence ID" value="AEA47894.1"/>
    <property type="molecule type" value="Genomic_DNA"/>
</dbReference>
<protein>
    <submittedName>
        <fullName evidence="1">Uncharacterized protein</fullName>
    </submittedName>
</protein>
<organism evidence="1 2">
    <name type="scientific">Archaeoglobus veneficus (strain DSM 11195 / SNP6)</name>
    <dbReference type="NCBI Taxonomy" id="693661"/>
    <lineage>
        <taxon>Archaea</taxon>
        <taxon>Methanobacteriati</taxon>
        <taxon>Methanobacteriota</taxon>
        <taxon>Archaeoglobi</taxon>
        <taxon>Archaeoglobales</taxon>
        <taxon>Archaeoglobaceae</taxon>
        <taxon>Archaeoglobus</taxon>
    </lineage>
</organism>
<keyword evidence="2" id="KW-1185">Reference proteome</keyword>
<dbReference type="GeneID" id="10395032"/>
<dbReference type="AlphaFoldDB" id="F2KRG0"/>
<proteinExistence type="predicted"/>
<name>F2KRG0_ARCVS</name>
<evidence type="ECO:0000313" key="2">
    <source>
        <dbReference type="Proteomes" id="UP000008136"/>
    </source>
</evidence>
<sequence>MEENLNQIIRSNVAIKAIKHVVQRAEQFNNEYFPVKIEEIGIGGSSIRIDKPKDIDVFVKARAINSIWKEFFDFRTKTMESFHIFANAVLELTEEKGKSNIFDLIELIRDDLAEKGFKEDWIENWLPWVRVSDIRRGMESIIHMVLLDVEKLLERYLKKDWRGKRIEIHSTIIDPEGHIYGWDIKVPFLTIWTINGGWRLPDEDEIFEFFKKERLALLEIFEKVIALSKEVPDIYNQTIRMLEDSDGKFANTRKALSVLAVNVLKESLDFAVKKDIPESITILRQGLKRFALYGNLYYSIRYLELYKLLNALLDSNPKKKLVDVLHGKLKRDGYWRTDVQAAIENLELKNIYLDLKELAKEFPANSMYLRKLDLIGRIHGWH</sequence>